<evidence type="ECO:0000313" key="2">
    <source>
        <dbReference type="Proteomes" id="UP000002931"/>
    </source>
</evidence>
<organism evidence="1 2">
    <name type="scientific">Maritimibacter alkaliphilus HTCC2654</name>
    <dbReference type="NCBI Taxonomy" id="314271"/>
    <lineage>
        <taxon>Bacteria</taxon>
        <taxon>Pseudomonadati</taxon>
        <taxon>Pseudomonadota</taxon>
        <taxon>Alphaproteobacteria</taxon>
        <taxon>Rhodobacterales</taxon>
        <taxon>Roseobacteraceae</taxon>
        <taxon>Maritimibacter</taxon>
    </lineage>
</organism>
<dbReference type="AlphaFoldDB" id="A3VJJ5"/>
<gene>
    <name evidence="1" type="ORF">RB2654_04054</name>
</gene>
<dbReference type="EMBL" id="AAMT01000014">
    <property type="protein sequence ID" value="EAQ11572.1"/>
    <property type="molecule type" value="Genomic_DNA"/>
</dbReference>
<dbReference type="HOGENOM" id="CLU_3081555_0_0_5"/>
<dbReference type="Proteomes" id="UP000002931">
    <property type="component" value="Unassembled WGS sequence"/>
</dbReference>
<accession>A3VJJ5</accession>
<name>A3VJJ5_9RHOB</name>
<dbReference type="RefSeq" id="WP_008328916.1">
    <property type="nucleotide sequence ID" value="NZ_CH902578.1"/>
</dbReference>
<evidence type="ECO:0000313" key="1">
    <source>
        <dbReference type="EMBL" id="EAQ11572.1"/>
    </source>
</evidence>
<proteinExistence type="predicted"/>
<comment type="caution">
    <text evidence="1">The sequence shown here is derived from an EMBL/GenBank/DDBJ whole genome shotgun (WGS) entry which is preliminary data.</text>
</comment>
<protein>
    <submittedName>
        <fullName evidence="1">Uncharacterized protein</fullName>
    </submittedName>
</protein>
<reference evidence="1 2" key="1">
    <citation type="journal article" date="2010" name="J. Bacteriol.">
        <title>Genome sequences of Pelagibaca bermudensis HTCC2601T and Maritimibacter alkaliphilus HTCC2654T, the type strains of two marine Roseobacter genera.</title>
        <authorList>
            <person name="Thrash J.C."/>
            <person name="Cho J.C."/>
            <person name="Ferriera S."/>
            <person name="Johnson J."/>
            <person name="Vergin K.L."/>
            <person name="Giovannoni S.J."/>
        </authorList>
    </citation>
    <scope>NUCLEOTIDE SEQUENCE [LARGE SCALE GENOMIC DNA]</scope>
    <source>
        <strain evidence="1 2">HTCC2654</strain>
    </source>
</reference>
<sequence>MAYTYRRIDLTRRPTEARFRDFRPTGRYAQILDLIGYGKGPKSPQAAALAAS</sequence>
<dbReference type="STRING" id="314271.RB2654_04054"/>
<keyword evidence="2" id="KW-1185">Reference proteome</keyword>